<evidence type="ECO:0000313" key="4">
    <source>
        <dbReference type="EMBL" id="QDE34999.1"/>
    </source>
</evidence>
<keyword evidence="1" id="KW-0963">Cytoplasm</keyword>
<organism evidence="4 5">
    <name type="scientific">Microbacterium foliorum</name>
    <dbReference type="NCBI Taxonomy" id="104336"/>
    <lineage>
        <taxon>Bacteria</taxon>
        <taxon>Bacillati</taxon>
        <taxon>Actinomycetota</taxon>
        <taxon>Actinomycetes</taxon>
        <taxon>Micrococcales</taxon>
        <taxon>Microbacteriaceae</taxon>
        <taxon>Microbacterium</taxon>
    </lineage>
</organism>
<evidence type="ECO:0000256" key="3">
    <source>
        <dbReference type="ARBA" id="ARBA00022845"/>
    </source>
</evidence>
<dbReference type="PANTHER" id="PTHR39190">
    <property type="entry name" value="FLAGELLAR ASSEMBLY FACTOR FLIW"/>
    <property type="match status" value="1"/>
</dbReference>
<evidence type="ECO:0000313" key="5">
    <source>
        <dbReference type="Proteomes" id="UP000316125"/>
    </source>
</evidence>
<keyword evidence="2" id="KW-1005">Bacterial flagellum biogenesis</keyword>
<accession>A0A4Y5YRF5</accession>
<keyword evidence="4" id="KW-0282">Flagellum</keyword>
<dbReference type="OrthoDB" id="3268119at2"/>
<dbReference type="EMBL" id="CP041040">
    <property type="protein sequence ID" value="QDE34999.1"/>
    <property type="molecule type" value="Genomic_DNA"/>
</dbReference>
<dbReference type="Proteomes" id="UP000316125">
    <property type="component" value="Chromosome"/>
</dbReference>
<evidence type="ECO:0000256" key="2">
    <source>
        <dbReference type="ARBA" id="ARBA00022795"/>
    </source>
</evidence>
<dbReference type="GO" id="GO:0044780">
    <property type="term" value="P:bacterial-type flagellum assembly"/>
    <property type="evidence" value="ECO:0007669"/>
    <property type="project" value="InterPro"/>
</dbReference>
<reference evidence="4 5" key="1">
    <citation type="submission" date="2019-06" db="EMBL/GenBank/DDBJ databases">
        <title>Complete genome of Microbacterium foliorum M2.</title>
        <authorList>
            <person name="Cao G."/>
        </authorList>
    </citation>
    <scope>NUCLEOTIDE SEQUENCE [LARGE SCALE GENOMIC DNA]</scope>
    <source>
        <strain evidence="4 5">M2</strain>
    </source>
</reference>
<dbReference type="Gene3D" id="2.30.290.10">
    <property type="entry name" value="BH3618-like"/>
    <property type="match status" value="1"/>
</dbReference>
<name>A0A4Y5YRF5_9MICO</name>
<dbReference type="InterPro" id="IPR003775">
    <property type="entry name" value="Flagellar_assembly_factor_FliW"/>
</dbReference>
<evidence type="ECO:0000256" key="1">
    <source>
        <dbReference type="ARBA" id="ARBA00022490"/>
    </source>
</evidence>
<keyword evidence="3" id="KW-0810">Translation regulation</keyword>
<dbReference type="PANTHER" id="PTHR39190:SF1">
    <property type="entry name" value="FLAGELLAR ASSEMBLY FACTOR FLIW"/>
    <property type="match status" value="1"/>
</dbReference>
<dbReference type="InterPro" id="IPR024046">
    <property type="entry name" value="Flagellar_assmbl_FliW_dom_sf"/>
</dbReference>
<dbReference type="SUPFAM" id="SSF141457">
    <property type="entry name" value="BH3618-like"/>
    <property type="match status" value="1"/>
</dbReference>
<protein>
    <submittedName>
        <fullName evidence="4">Flagellar assembly protein FliW</fullName>
    </submittedName>
</protein>
<dbReference type="AlphaFoldDB" id="A0A4Y5YRF5"/>
<keyword evidence="4" id="KW-0966">Cell projection</keyword>
<gene>
    <name evidence="4" type="ORF">FIV50_09505</name>
</gene>
<dbReference type="Pfam" id="PF02623">
    <property type="entry name" value="FliW"/>
    <property type="match status" value="1"/>
</dbReference>
<keyword evidence="4" id="KW-0969">Cilium</keyword>
<dbReference type="GO" id="GO:0006417">
    <property type="term" value="P:regulation of translation"/>
    <property type="evidence" value="ECO:0007669"/>
    <property type="project" value="UniProtKB-KW"/>
</dbReference>
<sequence>MSASTDQRTAALDVEFASPMPGLSPHTAFTLEQIDGAEGLHALRATDADVRLFLLDPASGDYGYEPTIPAEVRGQIGAADDSDIRVFVVANPSVDGVYINLRAPILIHAESGLAVQAILEDQRYPIRALLGG</sequence>
<dbReference type="RefSeq" id="WP_140037227.1">
    <property type="nucleotide sequence ID" value="NZ_CP041040.1"/>
</dbReference>
<proteinExistence type="predicted"/>